<dbReference type="EMBL" id="JAPTGG010000007">
    <property type="protein sequence ID" value="MCZ0865571.1"/>
    <property type="molecule type" value="Genomic_DNA"/>
</dbReference>
<dbReference type="AlphaFoldDB" id="A0A9J6RM26"/>
<dbReference type="PANTHER" id="PTHR30346:SF0">
    <property type="entry name" value="HCA OPERON TRANSCRIPTIONAL ACTIVATOR HCAR"/>
    <property type="match status" value="1"/>
</dbReference>
<comment type="caution">
    <text evidence="6">The sequence shown here is derived from an EMBL/GenBank/DDBJ whole genome shotgun (WGS) entry which is preliminary data.</text>
</comment>
<comment type="similarity">
    <text evidence="1">Belongs to the LysR transcriptional regulatory family.</text>
</comment>
<keyword evidence="3" id="KW-0238">DNA-binding</keyword>
<dbReference type="InterPro" id="IPR005119">
    <property type="entry name" value="LysR_subst-bd"/>
</dbReference>
<dbReference type="FunFam" id="1.10.10.10:FF:000001">
    <property type="entry name" value="LysR family transcriptional regulator"/>
    <property type="match status" value="1"/>
</dbReference>
<evidence type="ECO:0000256" key="2">
    <source>
        <dbReference type="ARBA" id="ARBA00023015"/>
    </source>
</evidence>
<feature type="domain" description="HTH lysR-type" evidence="5">
    <location>
        <begin position="3"/>
        <end position="61"/>
    </location>
</feature>
<keyword evidence="4" id="KW-0804">Transcription</keyword>
<gene>
    <name evidence="6" type="ORF">O0V09_10185</name>
</gene>
<dbReference type="PRINTS" id="PR00039">
    <property type="entry name" value="HTHLYSR"/>
</dbReference>
<name>A0A9J6RM26_9GAMM</name>
<dbReference type="SUPFAM" id="SSF53850">
    <property type="entry name" value="Periplasmic binding protein-like II"/>
    <property type="match status" value="1"/>
</dbReference>
<dbReference type="GO" id="GO:0003700">
    <property type="term" value="F:DNA-binding transcription factor activity"/>
    <property type="evidence" value="ECO:0007669"/>
    <property type="project" value="InterPro"/>
</dbReference>
<sequence length="298" mass="33416">MKFTLKQLRYFLAVAEYGNVTTASEHLFVSQPAISNAINQLEEYFGVQLLIRHHAKGVSLTQAGSDLLTEATQLLRHAEDVQTHIKEHSQSLSGEINLGCFVTLAPLYIPKLINQFNELYPDVSFVLNEGNIEEISQSLLSGKTELAFVYDLGLGDRIKIHELAQLTPKVLLPADHELAKKKSLKFKDLEHETMVLLDLPHSREYFQSLFDGHGFKPQIRHRTGSYELVRSLVGNGYGYSIVNLSPQTNICYDGSSIVAIPLAENARPLSLVVARAANVRLPKRSEVFLEFCKENFHA</sequence>
<dbReference type="InterPro" id="IPR000847">
    <property type="entry name" value="LysR_HTH_N"/>
</dbReference>
<keyword evidence="7" id="KW-1185">Reference proteome</keyword>
<dbReference type="Pfam" id="PF03466">
    <property type="entry name" value="LysR_substrate"/>
    <property type="match status" value="1"/>
</dbReference>
<reference evidence="6 7" key="1">
    <citation type="submission" date="2022-12" db="EMBL/GenBank/DDBJ databases">
        <title>Dasania phycosphaerae sp. nov., isolated from particulate material of the south coast of Korea.</title>
        <authorList>
            <person name="Jiang Y."/>
        </authorList>
    </citation>
    <scope>NUCLEOTIDE SEQUENCE [LARGE SCALE GENOMIC DNA]</scope>
    <source>
        <strain evidence="6 7">GY-19</strain>
    </source>
</reference>
<dbReference type="SUPFAM" id="SSF46785">
    <property type="entry name" value="Winged helix' DNA-binding domain"/>
    <property type="match status" value="1"/>
</dbReference>
<dbReference type="Proteomes" id="UP001069090">
    <property type="component" value="Unassembled WGS sequence"/>
</dbReference>
<dbReference type="PANTHER" id="PTHR30346">
    <property type="entry name" value="TRANSCRIPTIONAL DUAL REGULATOR HCAR-RELATED"/>
    <property type="match status" value="1"/>
</dbReference>
<dbReference type="Gene3D" id="3.40.190.10">
    <property type="entry name" value="Periplasmic binding protein-like II"/>
    <property type="match status" value="2"/>
</dbReference>
<dbReference type="Pfam" id="PF00126">
    <property type="entry name" value="HTH_1"/>
    <property type="match status" value="1"/>
</dbReference>
<dbReference type="Gene3D" id="1.10.10.10">
    <property type="entry name" value="Winged helix-like DNA-binding domain superfamily/Winged helix DNA-binding domain"/>
    <property type="match status" value="1"/>
</dbReference>
<accession>A0A9J6RM26</accession>
<dbReference type="RefSeq" id="WP_258331716.1">
    <property type="nucleotide sequence ID" value="NZ_JAPTGG010000007.1"/>
</dbReference>
<dbReference type="InterPro" id="IPR036390">
    <property type="entry name" value="WH_DNA-bd_sf"/>
</dbReference>
<organism evidence="6 7">
    <name type="scientific">Dasania phycosphaerae</name>
    <dbReference type="NCBI Taxonomy" id="2950436"/>
    <lineage>
        <taxon>Bacteria</taxon>
        <taxon>Pseudomonadati</taxon>
        <taxon>Pseudomonadota</taxon>
        <taxon>Gammaproteobacteria</taxon>
        <taxon>Cellvibrionales</taxon>
        <taxon>Spongiibacteraceae</taxon>
        <taxon>Dasania</taxon>
    </lineage>
</organism>
<dbReference type="GO" id="GO:0003677">
    <property type="term" value="F:DNA binding"/>
    <property type="evidence" value="ECO:0007669"/>
    <property type="project" value="UniProtKB-KW"/>
</dbReference>
<keyword evidence="2" id="KW-0805">Transcription regulation</keyword>
<dbReference type="InterPro" id="IPR036388">
    <property type="entry name" value="WH-like_DNA-bd_sf"/>
</dbReference>
<dbReference type="GO" id="GO:0032993">
    <property type="term" value="C:protein-DNA complex"/>
    <property type="evidence" value="ECO:0007669"/>
    <property type="project" value="TreeGrafter"/>
</dbReference>
<evidence type="ECO:0000313" key="6">
    <source>
        <dbReference type="EMBL" id="MCZ0865571.1"/>
    </source>
</evidence>
<evidence type="ECO:0000256" key="1">
    <source>
        <dbReference type="ARBA" id="ARBA00009437"/>
    </source>
</evidence>
<dbReference type="PROSITE" id="PS50931">
    <property type="entry name" value="HTH_LYSR"/>
    <property type="match status" value="1"/>
</dbReference>
<protein>
    <submittedName>
        <fullName evidence="6">LysR family transcriptional regulator</fullName>
    </submittedName>
</protein>
<evidence type="ECO:0000259" key="5">
    <source>
        <dbReference type="PROSITE" id="PS50931"/>
    </source>
</evidence>
<dbReference type="CDD" id="cd08412">
    <property type="entry name" value="PBP2_PAO1_like"/>
    <property type="match status" value="1"/>
</dbReference>
<proteinExistence type="inferred from homology"/>
<evidence type="ECO:0000256" key="3">
    <source>
        <dbReference type="ARBA" id="ARBA00023125"/>
    </source>
</evidence>
<evidence type="ECO:0000256" key="4">
    <source>
        <dbReference type="ARBA" id="ARBA00023163"/>
    </source>
</evidence>
<evidence type="ECO:0000313" key="7">
    <source>
        <dbReference type="Proteomes" id="UP001069090"/>
    </source>
</evidence>